<evidence type="ECO:0000313" key="1">
    <source>
        <dbReference type="EMBL" id="PDX61469.1"/>
    </source>
</evidence>
<proteinExistence type="predicted"/>
<reference evidence="1 2" key="1">
    <citation type="journal article" date="2017" name="Front. Microbiol.">
        <title>New Insights into the Diversity of the Genus Faecalibacterium.</title>
        <authorList>
            <person name="Benevides L."/>
            <person name="Burman S."/>
            <person name="Martin R."/>
            <person name="Robert V."/>
            <person name="Thomas M."/>
            <person name="Miquel S."/>
            <person name="Chain F."/>
            <person name="Sokol H."/>
            <person name="Bermudez-Humaran L.G."/>
            <person name="Morrison M."/>
            <person name="Langella P."/>
            <person name="Azevedo V.A."/>
            <person name="Chatel J.M."/>
            <person name="Soares S."/>
        </authorList>
    </citation>
    <scope>NUCLEOTIDE SEQUENCE [LARGE SCALE GENOMIC DNA]</scope>
    <source>
        <strain evidence="2">CNCM I-4541</strain>
    </source>
</reference>
<organism evidence="1 2">
    <name type="scientific">Faecalibacterium langellae</name>
    <dbReference type="NCBI Taxonomy" id="3435293"/>
    <lineage>
        <taxon>Bacteria</taxon>
        <taxon>Bacillati</taxon>
        <taxon>Bacillota</taxon>
        <taxon>Clostridia</taxon>
        <taxon>Eubacteriales</taxon>
        <taxon>Oscillospiraceae</taxon>
        <taxon>Faecalibacterium</taxon>
    </lineage>
</organism>
<keyword evidence="2" id="KW-1185">Reference proteome</keyword>
<name>A0ACC9D0H4_9FIRM</name>
<gene>
    <name evidence="1" type="ORF">CGS49_05560</name>
</gene>
<comment type="caution">
    <text evidence="1">The sequence shown here is derived from an EMBL/GenBank/DDBJ whole genome shotgun (WGS) entry which is preliminary data.</text>
</comment>
<protein>
    <submittedName>
        <fullName evidence="1">tRNA-specific adenosine deaminase</fullName>
    </submittedName>
</protein>
<sequence length="169" mass="18407">MTDFELMGLALEEARKAAALGEVPVGAVVARRGEVVSAAHNTRETEKNALHHAELLAIDAACKKLGGWRLWECELFVTLEPCPMCAGAILNSRIRRVVYGAADAKAGCCGSVTDLFAMPFNHHPKVEKGLRAEEAGELLQAFFRDLRARLAARPKWKPPVPPAENVKKP</sequence>
<evidence type="ECO:0000313" key="2">
    <source>
        <dbReference type="Proteomes" id="UP000220959"/>
    </source>
</evidence>
<dbReference type="Proteomes" id="UP000220959">
    <property type="component" value="Unassembled WGS sequence"/>
</dbReference>
<dbReference type="EMBL" id="NMTR01000014">
    <property type="protein sequence ID" value="PDX61469.1"/>
    <property type="molecule type" value="Genomic_DNA"/>
</dbReference>
<accession>A0ACC9D0H4</accession>